<dbReference type="GO" id="GO:0004252">
    <property type="term" value="F:serine-type endopeptidase activity"/>
    <property type="evidence" value="ECO:0007669"/>
    <property type="project" value="InterPro"/>
</dbReference>
<dbReference type="SMART" id="SM00020">
    <property type="entry name" value="Tryp_SPc"/>
    <property type="match status" value="1"/>
</dbReference>
<comment type="similarity">
    <text evidence="2">Belongs to the peptidase S1 family. CLIP subfamily.</text>
</comment>
<dbReference type="EMBL" id="GFDL01004971">
    <property type="protein sequence ID" value="JAV30074.1"/>
    <property type="molecule type" value="Transcribed_RNA"/>
</dbReference>
<dbReference type="PRINTS" id="PR00722">
    <property type="entry name" value="CHYMOTRYPSIN"/>
</dbReference>
<dbReference type="Gene3D" id="2.40.10.10">
    <property type="entry name" value="Trypsin-like serine proteases"/>
    <property type="match status" value="1"/>
</dbReference>
<dbReference type="InterPro" id="IPR033116">
    <property type="entry name" value="TRYPSIN_SER"/>
</dbReference>
<dbReference type="CDD" id="cd00190">
    <property type="entry name" value="Tryp_SPc"/>
    <property type="match status" value="1"/>
</dbReference>
<reference evidence="6" key="1">
    <citation type="submission" date="2017-01" db="EMBL/GenBank/DDBJ databases">
        <title>A deep insight into the sialotranscriptome of adult male and female Cluex tarsalis mosquitoes.</title>
        <authorList>
            <person name="Ribeiro J.M."/>
            <person name="Moreira F."/>
            <person name="Bernard K.A."/>
            <person name="Calvo E."/>
        </authorList>
    </citation>
    <scope>NUCLEOTIDE SEQUENCE</scope>
    <source>
        <strain evidence="6">Kern County</strain>
        <tissue evidence="6">Salivary glands</tissue>
    </source>
</reference>
<dbReference type="Pfam" id="PF00089">
    <property type="entry name" value="Trypsin"/>
    <property type="match status" value="1"/>
</dbReference>
<keyword evidence="3" id="KW-0378">Hydrolase</keyword>
<evidence type="ECO:0000256" key="4">
    <source>
        <dbReference type="SAM" id="SignalP"/>
    </source>
</evidence>
<dbReference type="InterPro" id="IPR001314">
    <property type="entry name" value="Peptidase_S1A"/>
</dbReference>
<keyword evidence="4" id="KW-0732">Signal</keyword>
<accession>A0A1Q3FR83</accession>
<sequence length="357" mass="39859">MTRRGLLRLDPIRLATIVVTLVTMVLANDNEAATRIVDSKCQDYVNMVSTPHDIITLDLDSPVRQSYTLQCPLQNPYVVGGKAVQKDEFPHMVALGYVPQLYVDDTRYTFQCGGTLISELFVLTAAHCINKYLKIARLGIVDVGDPDGQDFAIEEQIIHEEYSPVTKYNDLALLRLGRNVTITLHLRPACLATDRAERNRRATVTGWGKTGRVSGLSNVLNKVSLDVPEDRRACARSYSGPGQARLVDRQICAGSLDGNQDACQGDSGGPLQVFDEDKCRYHVLGVVSYGKICGSAEYGVYTRVSRYLEWIVARVWPDEWARKEQRHATCSIRRRRTMPLSEGPGRLHRLQHVSSSP</sequence>
<evidence type="ECO:0000256" key="1">
    <source>
        <dbReference type="ARBA" id="ARBA00023157"/>
    </source>
</evidence>
<dbReference type="PANTHER" id="PTHR24252:SF7">
    <property type="entry name" value="HYALIN"/>
    <property type="match status" value="1"/>
</dbReference>
<keyword evidence="3 6" id="KW-0645">Protease</keyword>
<keyword evidence="1" id="KW-1015">Disulfide bond</keyword>
<feature type="signal peptide" evidence="4">
    <location>
        <begin position="1"/>
        <end position="27"/>
    </location>
</feature>
<evidence type="ECO:0000256" key="3">
    <source>
        <dbReference type="RuleBase" id="RU363034"/>
    </source>
</evidence>
<dbReference type="PANTHER" id="PTHR24252">
    <property type="entry name" value="ACROSIN-RELATED"/>
    <property type="match status" value="1"/>
</dbReference>
<dbReference type="InterPro" id="IPR018114">
    <property type="entry name" value="TRYPSIN_HIS"/>
</dbReference>
<dbReference type="SUPFAM" id="SSF50494">
    <property type="entry name" value="Trypsin-like serine proteases"/>
    <property type="match status" value="1"/>
</dbReference>
<dbReference type="InterPro" id="IPR009003">
    <property type="entry name" value="Peptidase_S1_PA"/>
</dbReference>
<proteinExistence type="inferred from homology"/>
<evidence type="ECO:0000256" key="2">
    <source>
        <dbReference type="ARBA" id="ARBA00024195"/>
    </source>
</evidence>
<dbReference type="FunFam" id="2.40.10.10:FF:000002">
    <property type="entry name" value="Transmembrane protease serine"/>
    <property type="match status" value="1"/>
</dbReference>
<dbReference type="InterPro" id="IPR001254">
    <property type="entry name" value="Trypsin_dom"/>
</dbReference>
<keyword evidence="3" id="KW-0720">Serine protease</keyword>
<dbReference type="PROSITE" id="PS00135">
    <property type="entry name" value="TRYPSIN_SER"/>
    <property type="match status" value="1"/>
</dbReference>
<protein>
    <submittedName>
        <fullName evidence="6">Putative trypsin-like serine protease</fullName>
    </submittedName>
</protein>
<evidence type="ECO:0000259" key="5">
    <source>
        <dbReference type="PROSITE" id="PS50240"/>
    </source>
</evidence>
<dbReference type="PROSITE" id="PS00134">
    <property type="entry name" value="TRYPSIN_HIS"/>
    <property type="match status" value="1"/>
</dbReference>
<evidence type="ECO:0000313" key="6">
    <source>
        <dbReference type="EMBL" id="JAV30074.1"/>
    </source>
</evidence>
<feature type="domain" description="Peptidase S1" evidence="5">
    <location>
        <begin position="78"/>
        <end position="316"/>
    </location>
</feature>
<dbReference type="AlphaFoldDB" id="A0A1Q3FR83"/>
<organism evidence="6">
    <name type="scientific">Culex tarsalis</name>
    <name type="common">Encephalitis mosquito</name>
    <dbReference type="NCBI Taxonomy" id="7177"/>
    <lineage>
        <taxon>Eukaryota</taxon>
        <taxon>Metazoa</taxon>
        <taxon>Ecdysozoa</taxon>
        <taxon>Arthropoda</taxon>
        <taxon>Hexapoda</taxon>
        <taxon>Insecta</taxon>
        <taxon>Pterygota</taxon>
        <taxon>Neoptera</taxon>
        <taxon>Endopterygota</taxon>
        <taxon>Diptera</taxon>
        <taxon>Nematocera</taxon>
        <taxon>Culicoidea</taxon>
        <taxon>Culicidae</taxon>
        <taxon>Culicinae</taxon>
        <taxon>Culicini</taxon>
        <taxon>Culex</taxon>
        <taxon>Culex</taxon>
    </lineage>
</organism>
<dbReference type="PROSITE" id="PS50240">
    <property type="entry name" value="TRYPSIN_DOM"/>
    <property type="match status" value="1"/>
</dbReference>
<feature type="chain" id="PRO_5013043666" evidence="4">
    <location>
        <begin position="28"/>
        <end position="357"/>
    </location>
</feature>
<name>A0A1Q3FR83_CULTA</name>
<dbReference type="GO" id="GO:0006508">
    <property type="term" value="P:proteolysis"/>
    <property type="evidence" value="ECO:0007669"/>
    <property type="project" value="UniProtKB-KW"/>
</dbReference>
<dbReference type="InterPro" id="IPR043504">
    <property type="entry name" value="Peptidase_S1_PA_chymotrypsin"/>
</dbReference>